<dbReference type="EMBL" id="PPCV01000007">
    <property type="protein sequence ID" value="RXW31667.1"/>
    <property type="molecule type" value="Genomic_DNA"/>
</dbReference>
<comment type="similarity">
    <text evidence="1 3">Belongs to the short-chain dehydrogenases/reductases (SDR) family.</text>
</comment>
<accession>A0A4Q2EDW9</accession>
<dbReference type="GO" id="GO:0016020">
    <property type="term" value="C:membrane"/>
    <property type="evidence" value="ECO:0007669"/>
    <property type="project" value="TreeGrafter"/>
</dbReference>
<evidence type="ECO:0000313" key="5">
    <source>
        <dbReference type="Proteomes" id="UP000290624"/>
    </source>
</evidence>
<proteinExistence type="inferred from homology"/>
<dbReference type="Proteomes" id="UP000290624">
    <property type="component" value="Unassembled WGS sequence"/>
</dbReference>
<dbReference type="InterPro" id="IPR002347">
    <property type="entry name" value="SDR_fam"/>
</dbReference>
<keyword evidence="2" id="KW-0560">Oxidoreductase</keyword>
<name>A0A4Q2EDW9_9ACTN</name>
<dbReference type="AlphaFoldDB" id="A0A4Q2EDW9"/>
<comment type="caution">
    <text evidence="4">The sequence shown here is derived from an EMBL/GenBank/DDBJ whole genome shotgun (WGS) entry which is preliminary data.</text>
</comment>
<dbReference type="GO" id="GO:0016491">
    <property type="term" value="F:oxidoreductase activity"/>
    <property type="evidence" value="ECO:0007669"/>
    <property type="project" value="UniProtKB-KW"/>
</dbReference>
<dbReference type="Gene3D" id="3.40.50.720">
    <property type="entry name" value="NAD(P)-binding Rossmann-like Domain"/>
    <property type="match status" value="1"/>
</dbReference>
<gene>
    <name evidence="4" type="ORF">C1706_10950</name>
</gene>
<dbReference type="PRINTS" id="PR00081">
    <property type="entry name" value="GDHRDH"/>
</dbReference>
<dbReference type="PANTHER" id="PTHR44196:SF2">
    <property type="entry name" value="SHORT-CHAIN DEHYDROGENASE-RELATED"/>
    <property type="match status" value="1"/>
</dbReference>
<dbReference type="OrthoDB" id="9810734at2"/>
<keyword evidence="5" id="KW-1185">Reference proteome</keyword>
<dbReference type="PRINTS" id="PR00080">
    <property type="entry name" value="SDRFAMILY"/>
</dbReference>
<dbReference type="CDD" id="cd05233">
    <property type="entry name" value="SDR_c"/>
    <property type="match status" value="1"/>
</dbReference>
<sequence length="263" mass="27217">MRAALITGGTSGIGLAFARALARQGHPLIVVARDHDRLATVSADLASAFGVSVETLAADLSDRADVDRVAARLRTGDVDILINNAGFSLKTPLVGGDEALADRAYEAMARTPRVLAAAIAPSLVARGHGTIITVASVSALTRQDSYSALKAYTLATSEVLANELAGTGVTVTAVLPGWVRTSFHAQGGAKRSKVPAVLWLSADQIATEALRDAARGVVISVPSLRYKILATALRLLPGGLMRFISSKISGRATGRPASEGDRA</sequence>
<dbReference type="PANTHER" id="PTHR44196">
    <property type="entry name" value="DEHYDROGENASE/REDUCTASE SDR FAMILY MEMBER 7B"/>
    <property type="match status" value="1"/>
</dbReference>
<dbReference type="RefSeq" id="WP_129459274.1">
    <property type="nucleotide sequence ID" value="NZ_PPCV01000007.1"/>
</dbReference>
<reference evidence="4 5" key="1">
    <citation type="submission" date="2018-01" db="EMBL/GenBank/DDBJ databases">
        <title>Lactibacter flavus gen. nov., sp. nov., a novel bacterium of the family Propionibacteriaceae isolated from raw milk and dairy products.</title>
        <authorList>
            <person name="Wenning M."/>
            <person name="Breitenwieser F."/>
            <person name="Huptas C."/>
            <person name="von Neubeck M."/>
            <person name="Busse H.-J."/>
            <person name="Scherer S."/>
        </authorList>
    </citation>
    <scope>NUCLEOTIDE SEQUENCE [LARGE SCALE GENOMIC DNA]</scope>
    <source>
        <strain evidence="4 5">VG341</strain>
    </source>
</reference>
<evidence type="ECO:0000256" key="3">
    <source>
        <dbReference type="RuleBase" id="RU000363"/>
    </source>
</evidence>
<evidence type="ECO:0000256" key="1">
    <source>
        <dbReference type="ARBA" id="ARBA00006484"/>
    </source>
</evidence>
<protein>
    <submittedName>
        <fullName evidence="4">Short-chain dehydrogenase</fullName>
    </submittedName>
</protein>
<evidence type="ECO:0000313" key="4">
    <source>
        <dbReference type="EMBL" id="RXW31667.1"/>
    </source>
</evidence>
<evidence type="ECO:0000256" key="2">
    <source>
        <dbReference type="ARBA" id="ARBA00023002"/>
    </source>
</evidence>
<dbReference type="InterPro" id="IPR036291">
    <property type="entry name" value="NAD(P)-bd_dom_sf"/>
</dbReference>
<dbReference type="SUPFAM" id="SSF51735">
    <property type="entry name" value="NAD(P)-binding Rossmann-fold domains"/>
    <property type="match status" value="1"/>
</dbReference>
<dbReference type="PIRSF" id="PIRSF000126">
    <property type="entry name" value="11-beta-HSD1"/>
    <property type="match status" value="1"/>
</dbReference>
<organism evidence="4 5">
    <name type="scientific">Propioniciclava flava</name>
    <dbReference type="NCBI Taxonomy" id="2072026"/>
    <lineage>
        <taxon>Bacteria</taxon>
        <taxon>Bacillati</taxon>
        <taxon>Actinomycetota</taxon>
        <taxon>Actinomycetes</taxon>
        <taxon>Propionibacteriales</taxon>
        <taxon>Propionibacteriaceae</taxon>
        <taxon>Propioniciclava</taxon>
    </lineage>
</organism>
<dbReference type="Pfam" id="PF00106">
    <property type="entry name" value="adh_short"/>
    <property type="match status" value="1"/>
</dbReference>